<reference evidence="3 4" key="1">
    <citation type="submission" date="2017-10" db="EMBL/GenBank/DDBJ databases">
        <title>Whole genome sequencing of members of genus Pseudoxanthomonas.</title>
        <authorList>
            <person name="Kumar S."/>
            <person name="Bansal K."/>
            <person name="Kaur A."/>
            <person name="Patil P."/>
            <person name="Sharma S."/>
            <person name="Patil P.B."/>
        </authorList>
    </citation>
    <scope>NUCLEOTIDE SEQUENCE [LARGE SCALE GENOMIC DNA]</scope>
    <source>
        <strain evidence="3 4">DSM 17801</strain>
    </source>
</reference>
<feature type="transmembrane region" description="Helical" evidence="1">
    <location>
        <begin position="79"/>
        <end position="96"/>
    </location>
</feature>
<feature type="transmembrane region" description="Helical" evidence="1">
    <location>
        <begin position="191"/>
        <end position="208"/>
    </location>
</feature>
<keyword evidence="1" id="KW-0812">Transmembrane</keyword>
<keyword evidence="4" id="KW-1185">Reference proteome</keyword>
<evidence type="ECO:0000313" key="4">
    <source>
        <dbReference type="Proteomes" id="UP000788419"/>
    </source>
</evidence>
<protein>
    <recommendedName>
        <fullName evidence="2">Phosphatidic acid phosphatase type 2/haloperoxidase domain-containing protein</fullName>
    </recommendedName>
</protein>
<sequence length="256" mass="27670">MSTSLPVLRFRDDASAFPPGFFSRHLLVPLALALLCSAALRQAGGDLWLADAIFDLEGGRWILREHWFTSGVIHQGGKWASALGALLVLGAYAFAARRHDWRHLRQPLLYLALATALGAGSVSLLKSLTHVACPWDLARYGGPQATAAPLYATREAAGAAGHCFPAGHASAGYAWVALYFAALLWRPRWRWHGLAIGVATGLLFGAGQQLRGAHFLSHDLWTLVVCWTMSLALYCVFVRDQPHPVMSPASPPGTTP</sequence>
<evidence type="ECO:0000259" key="2">
    <source>
        <dbReference type="Pfam" id="PF01569"/>
    </source>
</evidence>
<dbReference type="Proteomes" id="UP000788419">
    <property type="component" value="Unassembled WGS sequence"/>
</dbReference>
<accession>A0ABQ6Z4G3</accession>
<dbReference type="RefSeq" id="WP_162411134.1">
    <property type="nucleotide sequence ID" value="NZ_PDWN01000014.1"/>
</dbReference>
<keyword evidence="1" id="KW-0472">Membrane</keyword>
<feature type="domain" description="Phosphatidic acid phosphatase type 2/haloperoxidase" evidence="2">
    <location>
        <begin position="108"/>
        <end position="239"/>
    </location>
</feature>
<dbReference type="InterPro" id="IPR000326">
    <property type="entry name" value="PAP2/HPO"/>
</dbReference>
<dbReference type="Pfam" id="PF01569">
    <property type="entry name" value="PAP2"/>
    <property type="match status" value="1"/>
</dbReference>
<comment type="caution">
    <text evidence="3">The sequence shown here is derived from an EMBL/GenBank/DDBJ whole genome shotgun (WGS) entry which is preliminary data.</text>
</comment>
<organism evidence="3 4">
    <name type="scientific">Pseudoxanthomonas daejeonensis</name>
    <dbReference type="NCBI Taxonomy" id="266062"/>
    <lineage>
        <taxon>Bacteria</taxon>
        <taxon>Pseudomonadati</taxon>
        <taxon>Pseudomonadota</taxon>
        <taxon>Gammaproteobacteria</taxon>
        <taxon>Lysobacterales</taxon>
        <taxon>Lysobacteraceae</taxon>
        <taxon>Pseudoxanthomonas</taxon>
    </lineage>
</organism>
<dbReference type="CDD" id="cd03396">
    <property type="entry name" value="PAP2_like_6"/>
    <property type="match status" value="1"/>
</dbReference>
<evidence type="ECO:0000256" key="1">
    <source>
        <dbReference type="SAM" id="Phobius"/>
    </source>
</evidence>
<feature type="transmembrane region" description="Helical" evidence="1">
    <location>
        <begin position="166"/>
        <end position="184"/>
    </location>
</feature>
<feature type="transmembrane region" description="Helical" evidence="1">
    <location>
        <begin position="108"/>
        <end position="125"/>
    </location>
</feature>
<proteinExistence type="predicted"/>
<gene>
    <name evidence="3" type="ORF">CSC65_13555</name>
</gene>
<feature type="transmembrane region" description="Helical" evidence="1">
    <location>
        <begin position="220"/>
        <end position="238"/>
    </location>
</feature>
<dbReference type="InterPro" id="IPR036938">
    <property type="entry name" value="PAP2/HPO_sf"/>
</dbReference>
<dbReference type="EMBL" id="PDWN01000014">
    <property type="protein sequence ID" value="KAF1692839.1"/>
    <property type="molecule type" value="Genomic_DNA"/>
</dbReference>
<evidence type="ECO:0000313" key="3">
    <source>
        <dbReference type="EMBL" id="KAF1692839.1"/>
    </source>
</evidence>
<keyword evidence="1" id="KW-1133">Transmembrane helix</keyword>
<name>A0ABQ6Z4G3_9GAMM</name>
<dbReference type="SUPFAM" id="SSF48317">
    <property type="entry name" value="Acid phosphatase/Vanadium-dependent haloperoxidase"/>
    <property type="match status" value="1"/>
</dbReference>